<dbReference type="HOGENOM" id="CLU_025776_0_0_10"/>
<dbReference type="Proteomes" id="UP000018439">
    <property type="component" value="Chromosome"/>
</dbReference>
<dbReference type="PANTHER" id="PTHR30535:SF34">
    <property type="entry name" value="MOLYBDATE-BINDING PROTEIN MOLA"/>
    <property type="match status" value="1"/>
</dbReference>
<evidence type="ECO:0000313" key="2">
    <source>
        <dbReference type="EMBL" id="EGJ72386.1"/>
    </source>
</evidence>
<dbReference type="SUPFAM" id="SSF53807">
    <property type="entry name" value="Helical backbone' metal receptor"/>
    <property type="match status" value="1"/>
</dbReference>
<dbReference type="PANTHER" id="PTHR30535">
    <property type="entry name" value="VITAMIN B12-BINDING PROTEIN"/>
    <property type="match status" value="1"/>
</dbReference>
<dbReference type="Pfam" id="PF01497">
    <property type="entry name" value="Peripla_BP_2"/>
    <property type="match status" value="1"/>
</dbReference>
<dbReference type="eggNOG" id="COG0614">
    <property type="taxonomic scope" value="Bacteria"/>
</dbReference>
<organism evidence="2 3">
    <name type="scientific">Bacteroides coprosuis DSM 18011</name>
    <dbReference type="NCBI Taxonomy" id="679937"/>
    <lineage>
        <taxon>Bacteria</taxon>
        <taxon>Pseudomonadati</taxon>
        <taxon>Bacteroidota</taxon>
        <taxon>Bacteroidia</taxon>
        <taxon>Bacteroidales</taxon>
        <taxon>Bacteroidaceae</taxon>
        <taxon>Bacteroides</taxon>
    </lineage>
</organism>
<keyword evidence="3" id="KW-1185">Reference proteome</keyword>
<sequence>MHTKNLVLILLTVFLISLSGCKPQAQKEVQTKGELKYAKIFDLDNSSNAYTKLTVFNPWNDYSIHSIYYLTNNEETETPSDGMKVITPVKTVMVNSATHLGFLSLLGELDKVKGVCNAKYVYNPYILEGVESGTVKDLGDSFNLDTEQLLMLNPQIIFTTAYNGDQKEAETLKRLNQNPIFNLEWQESSLLGRAEWIKFIGAFFNKSAQADSIFNDIEANYLTAKQIVNHVSEKPSILSGQDFRGTWSLPSGNSYAAQLFKDAKVAYYYEDEVAHQGSIPSSIEEAMVYFHNADLWVNVQAKSLEELEQNNDKYKLFKAFKEGNVYSNNKRSHAEGGNDYWESGVARPDLLLKDLIKVAHPSLLPEYELTYMRKLD</sequence>
<name>F3ZUD8_9BACE</name>
<protein>
    <submittedName>
        <fullName evidence="2">Periplasmic binding protein</fullName>
    </submittedName>
</protein>
<dbReference type="AlphaFoldDB" id="F3ZUD8"/>
<dbReference type="EMBL" id="CM001167">
    <property type="protein sequence ID" value="EGJ72386.1"/>
    <property type="molecule type" value="Genomic_DNA"/>
</dbReference>
<accession>F3ZUD8</accession>
<dbReference type="PROSITE" id="PS50983">
    <property type="entry name" value="FE_B12_PBP"/>
    <property type="match status" value="1"/>
</dbReference>
<dbReference type="Gene3D" id="3.40.50.1980">
    <property type="entry name" value="Nitrogenase molybdenum iron protein domain"/>
    <property type="match status" value="2"/>
</dbReference>
<evidence type="ECO:0000259" key="1">
    <source>
        <dbReference type="PROSITE" id="PS50983"/>
    </source>
</evidence>
<proteinExistence type="predicted"/>
<reference evidence="2 3" key="1">
    <citation type="journal article" date="2011" name="Stand. Genomic Sci.">
        <title>Non-contiguous finished genome sequence of Bacteroides coprosuis type strain (PC139).</title>
        <authorList>
            <person name="Land M."/>
            <person name="Held B."/>
            <person name="Gronow S."/>
            <person name="Abt B."/>
            <person name="Lucas S."/>
            <person name="Del Rio T.G."/>
            <person name="Nolan M."/>
            <person name="Tice H."/>
            <person name="Cheng J.F."/>
            <person name="Pitluck S."/>
            <person name="Liolios K."/>
            <person name="Pagani I."/>
            <person name="Ivanova N."/>
            <person name="Mavromatis K."/>
            <person name="Mikhailova N."/>
            <person name="Pati A."/>
            <person name="Tapia R."/>
            <person name="Han C."/>
            <person name="Goodwin L."/>
            <person name="Chen A."/>
            <person name="Palaniappan K."/>
            <person name="Hauser L."/>
            <person name="Brambilla E.M."/>
            <person name="Rohde M."/>
            <person name="Goker M."/>
            <person name="Detter J.C."/>
            <person name="Woyke T."/>
            <person name="Bristow J."/>
            <person name="Eisen J.A."/>
            <person name="Markowitz V."/>
            <person name="Hugenholtz P."/>
            <person name="Kyrpides N.C."/>
            <person name="Klenk H.P."/>
            <person name="Lapidus A."/>
        </authorList>
    </citation>
    <scope>NUCLEOTIDE SEQUENCE [LARGE SCALE GENOMIC DNA]</scope>
    <source>
        <strain evidence="2 3">DSM 18011</strain>
    </source>
</reference>
<dbReference type="InterPro" id="IPR002491">
    <property type="entry name" value="ABC_transptr_periplasmic_BD"/>
</dbReference>
<feature type="domain" description="Fe/B12 periplasmic-binding" evidence="1">
    <location>
        <begin position="91"/>
        <end position="363"/>
    </location>
</feature>
<evidence type="ECO:0000313" key="3">
    <source>
        <dbReference type="Proteomes" id="UP000018439"/>
    </source>
</evidence>
<dbReference type="GO" id="GO:0071281">
    <property type="term" value="P:cellular response to iron ion"/>
    <property type="evidence" value="ECO:0007669"/>
    <property type="project" value="TreeGrafter"/>
</dbReference>
<dbReference type="PROSITE" id="PS51257">
    <property type="entry name" value="PROKAR_LIPOPROTEIN"/>
    <property type="match status" value="1"/>
</dbReference>
<gene>
    <name evidence="2" type="ORF">Bcop_2223</name>
</gene>
<dbReference type="InterPro" id="IPR050902">
    <property type="entry name" value="ABC_Transporter_SBP"/>
</dbReference>
<dbReference type="STRING" id="679937.Bcop_2223"/>